<accession>A0A4C1V7Q5</accession>
<sequence>MSQSLFRGYPDGVPKKRTDPFEMDIDTLGMDHVPSKLTRRGLLTAAVAGANVSTVQCVSKARSVRNAFGFYPMKYSFTTISFPEKMIDFGEALPKYPIVRSPMMSPASPASAGVTHYHKQFSP</sequence>
<proteinExistence type="predicted"/>
<organism evidence="1 2">
    <name type="scientific">Eumeta variegata</name>
    <name type="common">Bagworm moth</name>
    <name type="synonym">Eumeta japonica</name>
    <dbReference type="NCBI Taxonomy" id="151549"/>
    <lineage>
        <taxon>Eukaryota</taxon>
        <taxon>Metazoa</taxon>
        <taxon>Ecdysozoa</taxon>
        <taxon>Arthropoda</taxon>
        <taxon>Hexapoda</taxon>
        <taxon>Insecta</taxon>
        <taxon>Pterygota</taxon>
        <taxon>Neoptera</taxon>
        <taxon>Endopterygota</taxon>
        <taxon>Lepidoptera</taxon>
        <taxon>Glossata</taxon>
        <taxon>Ditrysia</taxon>
        <taxon>Tineoidea</taxon>
        <taxon>Psychidae</taxon>
        <taxon>Oiketicinae</taxon>
        <taxon>Eumeta</taxon>
    </lineage>
</organism>
<keyword evidence="2" id="KW-1185">Reference proteome</keyword>
<evidence type="ECO:0000313" key="2">
    <source>
        <dbReference type="Proteomes" id="UP000299102"/>
    </source>
</evidence>
<comment type="caution">
    <text evidence="1">The sequence shown here is derived from an EMBL/GenBank/DDBJ whole genome shotgun (WGS) entry which is preliminary data.</text>
</comment>
<name>A0A4C1V7Q5_EUMVA</name>
<dbReference type="EMBL" id="BGZK01000279">
    <property type="protein sequence ID" value="GBP33775.1"/>
    <property type="molecule type" value="Genomic_DNA"/>
</dbReference>
<dbReference type="AlphaFoldDB" id="A0A4C1V7Q5"/>
<reference evidence="1 2" key="1">
    <citation type="journal article" date="2019" name="Commun. Biol.">
        <title>The bagworm genome reveals a unique fibroin gene that provides high tensile strength.</title>
        <authorList>
            <person name="Kono N."/>
            <person name="Nakamura H."/>
            <person name="Ohtoshi R."/>
            <person name="Tomita M."/>
            <person name="Numata K."/>
            <person name="Arakawa K."/>
        </authorList>
    </citation>
    <scope>NUCLEOTIDE SEQUENCE [LARGE SCALE GENOMIC DNA]</scope>
</reference>
<evidence type="ECO:0000313" key="1">
    <source>
        <dbReference type="EMBL" id="GBP33775.1"/>
    </source>
</evidence>
<gene>
    <name evidence="1" type="ORF">EVAR_25376_1</name>
</gene>
<dbReference type="Proteomes" id="UP000299102">
    <property type="component" value="Unassembled WGS sequence"/>
</dbReference>
<protein>
    <submittedName>
        <fullName evidence="1">Uncharacterized protein</fullName>
    </submittedName>
</protein>